<dbReference type="Proteomes" id="UP001497623">
    <property type="component" value="Unassembled WGS sequence"/>
</dbReference>
<proteinExistence type="predicted"/>
<evidence type="ECO:0000313" key="1">
    <source>
        <dbReference type="EMBL" id="CAL4254482.1"/>
    </source>
</evidence>
<evidence type="ECO:0000313" key="2">
    <source>
        <dbReference type="Proteomes" id="UP001497623"/>
    </source>
</evidence>
<sequence>MNLYTVLVRSLLECCIQVWSSYKQKYINLLKRVQNMTTRFRGDMIQTYKIVIHTEYIDPAKFFRMRTESGVPELHRGHIMFRKRNKQKQRDNYFMQGVMFPYSDLEEKRFRHYKQMVLNQIIDKNEKDSEEEIEQIRGYQAL</sequence>
<gene>
    <name evidence="1" type="ORF">MNOR_LOCUS41970</name>
</gene>
<dbReference type="AlphaFoldDB" id="A0AAV2SXU7"/>
<protein>
    <submittedName>
        <fullName evidence="1">Uncharacterized protein</fullName>
    </submittedName>
</protein>
<keyword evidence="2" id="KW-1185">Reference proteome</keyword>
<name>A0AAV2SXU7_MEGNR</name>
<dbReference type="EMBL" id="CAXKWB010183711">
    <property type="protein sequence ID" value="CAL4254482.1"/>
    <property type="molecule type" value="Genomic_DNA"/>
</dbReference>
<accession>A0AAV2SXU7</accession>
<comment type="caution">
    <text evidence="1">The sequence shown here is derived from an EMBL/GenBank/DDBJ whole genome shotgun (WGS) entry which is preliminary data.</text>
</comment>
<organism evidence="1 2">
    <name type="scientific">Meganyctiphanes norvegica</name>
    <name type="common">Northern krill</name>
    <name type="synonym">Thysanopoda norvegica</name>
    <dbReference type="NCBI Taxonomy" id="48144"/>
    <lineage>
        <taxon>Eukaryota</taxon>
        <taxon>Metazoa</taxon>
        <taxon>Ecdysozoa</taxon>
        <taxon>Arthropoda</taxon>
        <taxon>Crustacea</taxon>
        <taxon>Multicrustacea</taxon>
        <taxon>Malacostraca</taxon>
        <taxon>Eumalacostraca</taxon>
        <taxon>Eucarida</taxon>
        <taxon>Euphausiacea</taxon>
        <taxon>Euphausiidae</taxon>
        <taxon>Meganyctiphanes</taxon>
    </lineage>
</organism>
<reference evidence="1 2" key="1">
    <citation type="submission" date="2024-05" db="EMBL/GenBank/DDBJ databases">
        <authorList>
            <person name="Wallberg A."/>
        </authorList>
    </citation>
    <scope>NUCLEOTIDE SEQUENCE [LARGE SCALE GENOMIC DNA]</scope>
</reference>